<evidence type="ECO:0000256" key="4">
    <source>
        <dbReference type="ARBA" id="ARBA00022452"/>
    </source>
</evidence>
<sequence length="438" mass="48280">MSQDLRTSVRTALSSNPSVRAKDAAVRSAAYELLEMRGAYEPTVTAFGSLVPEYVDDPGGLSLADNARSKNSREVGFVVELPVFDGYRRANTVYVRAARLDRTMFEYLDASETMALTVVQAHIDVARNRALLATAQDQLARHLEISDKVSNQVSGGRLPLSDQLQSEARVEAVRITIGEISRELQNAEWRFQELVGSLPKSNLAVPPVPAIPQSLDVLVRTSIANNFRVKGAQAHVDARKFERGVSESEYLPQVSLNAGSSYGADLDGASGEETRAFIGFNLTWQLYSGGRNERRRALVERQNEALYDRMAIARQVQQMAETAWTSFHSNQRISGLASKQVSLNRDLVAQYLVEFELATRSLLDVLIAETELFHARVQQVNSNAAVVMSAYRMLGAQSQLARYFGIDSTGEVLALQVGATQSQKPFNVIDKALPVVNR</sequence>
<keyword evidence="7" id="KW-0998">Cell outer membrane</keyword>
<keyword evidence="6" id="KW-0472">Membrane</keyword>
<evidence type="ECO:0000256" key="5">
    <source>
        <dbReference type="ARBA" id="ARBA00022692"/>
    </source>
</evidence>
<organism evidence="8 9">
    <name type="scientific">Ruegeria alba</name>
    <dbReference type="NCBI Taxonomy" id="2916756"/>
    <lineage>
        <taxon>Bacteria</taxon>
        <taxon>Pseudomonadati</taxon>
        <taxon>Pseudomonadota</taxon>
        <taxon>Alphaproteobacteria</taxon>
        <taxon>Rhodobacterales</taxon>
        <taxon>Roseobacteraceae</taxon>
        <taxon>Ruegeria</taxon>
    </lineage>
</organism>
<dbReference type="PANTHER" id="PTHR30026:SF22">
    <property type="entry name" value="OUTER MEMBRANE EFFLUX PROTEIN"/>
    <property type="match status" value="1"/>
</dbReference>
<evidence type="ECO:0000256" key="6">
    <source>
        <dbReference type="ARBA" id="ARBA00023136"/>
    </source>
</evidence>
<reference evidence="8" key="1">
    <citation type="submission" date="2022-02" db="EMBL/GenBank/DDBJ databases">
        <title>The genome sequence of Ruegeria sp. 1NDH52C.</title>
        <authorList>
            <person name="Du J."/>
        </authorList>
    </citation>
    <scope>NUCLEOTIDE SEQUENCE</scope>
    <source>
        <strain evidence="8">1NDH52C</strain>
    </source>
</reference>
<keyword evidence="9" id="KW-1185">Reference proteome</keyword>
<gene>
    <name evidence="8" type="ORF">MB818_07900</name>
</gene>
<dbReference type="InterPro" id="IPR051906">
    <property type="entry name" value="TolC-like"/>
</dbReference>
<dbReference type="Pfam" id="PF02321">
    <property type="entry name" value="OEP"/>
    <property type="match status" value="2"/>
</dbReference>
<evidence type="ECO:0000256" key="7">
    <source>
        <dbReference type="ARBA" id="ARBA00023237"/>
    </source>
</evidence>
<evidence type="ECO:0000256" key="1">
    <source>
        <dbReference type="ARBA" id="ARBA00004442"/>
    </source>
</evidence>
<keyword evidence="5" id="KW-0812">Transmembrane</keyword>
<protein>
    <submittedName>
        <fullName evidence="8">TolC family protein</fullName>
    </submittedName>
</protein>
<dbReference type="PANTHER" id="PTHR30026">
    <property type="entry name" value="OUTER MEMBRANE PROTEIN TOLC"/>
    <property type="match status" value="1"/>
</dbReference>
<evidence type="ECO:0000256" key="2">
    <source>
        <dbReference type="ARBA" id="ARBA00007613"/>
    </source>
</evidence>
<keyword evidence="4" id="KW-1134">Transmembrane beta strand</keyword>
<dbReference type="InterPro" id="IPR003423">
    <property type="entry name" value="OMP_efflux"/>
</dbReference>
<name>A0ABS9NV67_9RHOB</name>
<evidence type="ECO:0000313" key="8">
    <source>
        <dbReference type="EMBL" id="MCG6558119.1"/>
    </source>
</evidence>
<dbReference type="Proteomes" id="UP001165279">
    <property type="component" value="Unassembled WGS sequence"/>
</dbReference>
<accession>A0ABS9NV67</accession>
<comment type="caution">
    <text evidence="8">The sequence shown here is derived from an EMBL/GenBank/DDBJ whole genome shotgun (WGS) entry which is preliminary data.</text>
</comment>
<comment type="similarity">
    <text evidence="2">Belongs to the outer membrane factor (OMF) (TC 1.B.17) family.</text>
</comment>
<comment type="subcellular location">
    <subcellularLocation>
        <location evidence="1">Cell outer membrane</location>
    </subcellularLocation>
</comment>
<evidence type="ECO:0000313" key="9">
    <source>
        <dbReference type="Proteomes" id="UP001165279"/>
    </source>
</evidence>
<dbReference type="EMBL" id="JAKOEM010000005">
    <property type="protein sequence ID" value="MCG6558119.1"/>
    <property type="molecule type" value="Genomic_DNA"/>
</dbReference>
<dbReference type="SUPFAM" id="SSF56954">
    <property type="entry name" value="Outer membrane efflux proteins (OEP)"/>
    <property type="match status" value="1"/>
</dbReference>
<dbReference type="Gene3D" id="1.20.1600.10">
    <property type="entry name" value="Outer membrane efflux proteins (OEP)"/>
    <property type="match status" value="1"/>
</dbReference>
<keyword evidence="3" id="KW-0813">Transport</keyword>
<proteinExistence type="inferred from homology"/>
<evidence type="ECO:0000256" key="3">
    <source>
        <dbReference type="ARBA" id="ARBA00022448"/>
    </source>
</evidence>